<dbReference type="Proteomes" id="UP000184543">
    <property type="component" value="Unassembled WGS sequence"/>
</dbReference>
<feature type="domain" description="2TM" evidence="2">
    <location>
        <begin position="11"/>
        <end position="99"/>
    </location>
</feature>
<dbReference type="OrthoDB" id="8965954at2"/>
<accession>A0A1M6FL73</accession>
<dbReference type="Pfam" id="PF13239">
    <property type="entry name" value="2TM"/>
    <property type="match status" value="1"/>
</dbReference>
<dbReference type="InterPro" id="IPR025698">
    <property type="entry name" value="2TM_dom"/>
</dbReference>
<gene>
    <name evidence="3" type="ORF">SAMN04488513_102474</name>
</gene>
<dbReference type="AlphaFoldDB" id="A0A1M6FL73"/>
<evidence type="ECO:0000256" key="1">
    <source>
        <dbReference type="SAM" id="Phobius"/>
    </source>
</evidence>
<organism evidence="3 4">
    <name type="scientific">Pseudozobellia thermophila</name>
    <dbReference type="NCBI Taxonomy" id="192903"/>
    <lineage>
        <taxon>Bacteria</taxon>
        <taxon>Pseudomonadati</taxon>
        <taxon>Bacteroidota</taxon>
        <taxon>Flavobacteriia</taxon>
        <taxon>Flavobacteriales</taxon>
        <taxon>Flavobacteriaceae</taxon>
        <taxon>Pseudozobellia</taxon>
    </lineage>
</organism>
<keyword evidence="1" id="KW-1133">Transmembrane helix</keyword>
<dbReference type="STRING" id="192903.SAMN04488513_102474"/>
<keyword evidence="1" id="KW-0472">Membrane</keyword>
<keyword evidence="4" id="KW-1185">Reference proteome</keyword>
<protein>
    <submittedName>
        <fullName evidence="3">2TM domain-containing protein</fullName>
    </submittedName>
</protein>
<reference evidence="4" key="1">
    <citation type="submission" date="2016-11" db="EMBL/GenBank/DDBJ databases">
        <authorList>
            <person name="Varghese N."/>
            <person name="Submissions S."/>
        </authorList>
    </citation>
    <scope>NUCLEOTIDE SEQUENCE [LARGE SCALE GENOMIC DNA]</scope>
    <source>
        <strain evidence="4">DSM 19858</strain>
    </source>
</reference>
<name>A0A1M6FL73_9FLAO</name>
<evidence type="ECO:0000259" key="2">
    <source>
        <dbReference type="Pfam" id="PF13239"/>
    </source>
</evidence>
<feature type="transmembrane region" description="Helical" evidence="1">
    <location>
        <begin position="21"/>
        <end position="43"/>
    </location>
</feature>
<evidence type="ECO:0000313" key="4">
    <source>
        <dbReference type="Proteomes" id="UP000184543"/>
    </source>
</evidence>
<proteinExistence type="predicted"/>
<keyword evidence="1" id="KW-0812">Transmembrane</keyword>
<feature type="transmembrane region" description="Helical" evidence="1">
    <location>
        <begin position="55"/>
        <end position="76"/>
    </location>
</feature>
<evidence type="ECO:0000313" key="3">
    <source>
        <dbReference type="EMBL" id="SHI98470.1"/>
    </source>
</evidence>
<dbReference type="EMBL" id="FQYU01000002">
    <property type="protein sequence ID" value="SHI98470.1"/>
    <property type="molecule type" value="Genomic_DNA"/>
</dbReference>
<sequence length="111" mass="13068">MVTEQNDKKARAKKRVEELKGFYIHSAVYVVVNLFIMVVSVVVRMNEGESFAEAFFNLGILVTPFFWGLGLAFHALKVFSLSPIFGKEWEERQIRKFMEEDRREAEKYRDQ</sequence>